<proteinExistence type="predicted"/>
<gene>
    <name evidence="3" type="ORF">HX830_31370</name>
</gene>
<organism evidence="3 4">
    <name type="scientific">Pseudomonas gingeri</name>
    <dbReference type="NCBI Taxonomy" id="117681"/>
    <lineage>
        <taxon>Bacteria</taxon>
        <taxon>Pseudomonadati</taxon>
        <taxon>Pseudomonadota</taxon>
        <taxon>Gammaproteobacteria</taxon>
        <taxon>Pseudomonadales</taxon>
        <taxon>Pseudomonadaceae</taxon>
        <taxon>Pseudomonas</taxon>
    </lineage>
</organism>
<comment type="caution">
    <text evidence="3">The sequence shown here is derived from an EMBL/GenBank/DDBJ whole genome shotgun (WGS) entry which is preliminary data.</text>
</comment>
<feature type="region of interest" description="Disordered" evidence="1">
    <location>
        <begin position="94"/>
        <end position="114"/>
    </location>
</feature>
<dbReference type="EMBL" id="JACAQA010000048">
    <property type="protein sequence ID" value="NWB89371.1"/>
    <property type="molecule type" value="Genomic_DNA"/>
</dbReference>
<evidence type="ECO:0000313" key="4">
    <source>
        <dbReference type="Proteomes" id="UP000522864"/>
    </source>
</evidence>
<dbReference type="Pfam" id="PF06476">
    <property type="entry name" value="DUF1090"/>
    <property type="match status" value="1"/>
</dbReference>
<dbReference type="AlphaFoldDB" id="A0A7Y8BVI5"/>
<evidence type="ECO:0000256" key="2">
    <source>
        <dbReference type="SAM" id="SignalP"/>
    </source>
</evidence>
<accession>A0A7Y8BVI5</accession>
<reference evidence="3 4" key="1">
    <citation type="submission" date="2020-04" db="EMBL/GenBank/DDBJ databases">
        <title>Molecular characterization of pseudomonads from Agaricus bisporus reveal novel blotch 2 pathogens in Western Europe.</title>
        <authorList>
            <person name="Taparia T."/>
            <person name="Krijger M."/>
            <person name="Haynes E."/>
            <person name="Elpinstone J.G."/>
            <person name="Noble R."/>
            <person name="Van Der Wolf J."/>
        </authorList>
    </citation>
    <scope>NUCLEOTIDE SEQUENCE [LARGE SCALE GENOMIC DNA]</scope>
    <source>
        <strain evidence="3 4">G9001</strain>
    </source>
</reference>
<sequence>MRLSALAPAAILLGLFSLSAQAADLSTLAGGLTSQLGGTAATPPATTAAGAGPCNKQIQDLQAKIDSAKAKGDDLKVSGLQMAMDQASKGCTKLNGQAATAPQPAATPAAAQDPKAQAMDTGMKALGGLLK</sequence>
<name>A0A7Y8BVI5_9PSED</name>
<dbReference type="InterPro" id="IPR009468">
    <property type="entry name" value="DUF1090"/>
</dbReference>
<dbReference type="RefSeq" id="WP_177104694.1">
    <property type="nucleotide sequence ID" value="NZ_JACAQA010000048.1"/>
</dbReference>
<protein>
    <submittedName>
        <fullName evidence="3">DUF1090 family protein</fullName>
    </submittedName>
</protein>
<feature type="chain" id="PRO_5031140369" evidence="2">
    <location>
        <begin position="23"/>
        <end position="131"/>
    </location>
</feature>
<dbReference type="Proteomes" id="UP000522864">
    <property type="component" value="Unassembled WGS sequence"/>
</dbReference>
<feature type="compositionally biased region" description="Low complexity" evidence="1">
    <location>
        <begin position="97"/>
        <end position="114"/>
    </location>
</feature>
<keyword evidence="2" id="KW-0732">Signal</keyword>
<feature type="signal peptide" evidence="2">
    <location>
        <begin position="1"/>
        <end position="22"/>
    </location>
</feature>
<evidence type="ECO:0000256" key="1">
    <source>
        <dbReference type="SAM" id="MobiDB-lite"/>
    </source>
</evidence>
<evidence type="ECO:0000313" key="3">
    <source>
        <dbReference type="EMBL" id="NWB89371.1"/>
    </source>
</evidence>